<dbReference type="PANTHER" id="PTHR43861">
    <property type="entry name" value="TRANS-ACONITATE 2-METHYLTRANSFERASE-RELATED"/>
    <property type="match status" value="1"/>
</dbReference>
<gene>
    <name evidence="1" type="ORF">SAMN05444171_0915</name>
</gene>
<proteinExistence type="predicted"/>
<reference evidence="1 2" key="1">
    <citation type="submission" date="2016-10" db="EMBL/GenBank/DDBJ databases">
        <authorList>
            <person name="de Groot N.N."/>
        </authorList>
    </citation>
    <scope>NUCLEOTIDE SEQUENCE [LARGE SCALE GENOMIC DNA]</scope>
    <source>
        <strain evidence="1 2">GAS522</strain>
    </source>
</reference>
<dbReference type="Pfam" id="PF13692">
    <property type="entry name" value="Glyco_trans_1_4"/>
    <property type="match status" value="1"/>
</dbReference>
<dbReference type="Proteomes" id="UP000183208">
    <property type="component" value="Unassembled WGS sequence"/>
</dbReference>
<dbReference type="Gene3D" id="3.40.50.2000">
    <property type="entry name" value="Glycogen Phosphorylase B"/>
    <property type="match status" value="2"/>
</dbReference>
<dbReference type="SUPFAM" id="SSF53335">
    <property type="entry name" value="S-adenosyl-L-methionine-dependent methyltransferases"/>
    <property type="match status" value="1"/>
</dbReference>
<evidence type="ECO:0000313" key="1">
    <source>
        <dbReference type="EMBL" id="SEC21972.1"/>
    </source>
</evidence>
<dbReference type="Gene3D" id="3.40.50.150">
    <property type="entry name" value="Vaccinia Virus protein VP39"/>
    <property type="match status" value="1"/>
</dbReference>
<dbReference type="Pfam" id="PF13489">
    <property type="entry name" value="Methyltransf_23"/>
    <property type="match status" value="1"/>
</dbReference>
<dbReference type="GO" id="GO:0016740">
    <property type="term" value="F:transferase activity"/>
    <property type="evidence" value="ECO:0007669"/>
    <property type="project" value="UniProtKB-KW"/>
</dbReference>
<evidence type="ECO:0000313" key="2">
    <source>
        <dbReference type="Proteomes" id="UP000183208"/>
    </source>
</evidence>
<dbReference type="PANTHER" id="PTHR43861:SF6">
    <property type="entry name" value="METHYLTRANSFERASE TYPE 11"/>
    <property type="match status" value="1"/>
</dbReference>
<dbReference type="EMBL" id="FNTI01000001">
    <property type="protein sequence ID" value="SEC21972.1"/>
    <property type="molecule type" value="Genomic_DNA"/>
</dbReference>
<name>A0A1H4QR03_9BRAD</name>
<keyword evidence="1" id="KW-0808">Transferase</keyword>
<dbReference type="CDD" id="cd02440">
    <property type="entry name" value="AdoMet_MTases"/>
    <property type="match status" value="1"/>
</dbReference>
<dbReference type="AlphaFoldDB" id="A0A1H4QR03"/>
<protein>
    <submittedName>
        <fullName evidence="1">Glycosyltransferase involved in cell wall bisynthesis</fullName>
    </submittedName>
</protein>
<dbReference type="CDD" id="cd03801">
    <property type="entry name" value="GT4_PimA-like"/>
    <property type="match status" value="1"/>
</dbReference>
<dbReference type="InterPro" id="IPR029063">
    <property type="entry name" value="SAM-dependent_MTases_sf"/>
</dbReference>
<dbReference type="SUPFAM" id="SSF53756">
    <property type="entry name" value="UDP-Glycosyltransferase/glycogen phosphorylase"/>
    <property type="match status" value="1"/>
</dbReference>
<accession>A0A1H4QR03</accession>
<organism evidence="1 2">
    <name type="scientific">Bradyrhizobium lablabi</name>
    <dbReference type="NCBI Taxonomy" id="722472"/>
    <lineage>
        <taxon>Bacteria</taxon>
        <taxon>Pseudomonadati</taxon>
        <taxon>Pseudomonadota</taxon>
        <taxon>Alphaproteobacteria</taxon>
        <taxon>Hyphomicrobiales</taxon>
        <taxon>Nitrobacteraceae</taxon>
        <taxon>Bradyrhizobium</taxon>
    </lineage>
</organism>
<sequence>MPPFLTMFDADDHLEGPKVLFVGWPESSHTHSWINLLQNSGINARLFALPSAVPPDSWRVRTYVTINTPGATDSVFRKLTIAPPAPAPPWPLERLLAETIRAWQPDVVHTLGLDSASYLMDMARAAQPDIVEIGRWVVQVRGGPDLALHQHDPDHRRRIESVFAHCDHLIADNSINYQDAIKLGLEPHKIDSPGLGIVSGPGGLDVAAMRATWSLLPSQRPRTILWPKTYETISSKALPVFEALRLAWDRIAPVKIEMLWLVQSDVKTWFDKSMPDHIKASCNIHGRLDREEVLSMLPNARVMLAPSLTDGIPNSMMEAMALGAFPIVSPLDTITPVVKNEENVLFARNLYPEEITEAIVRAMQDDALVDAAAERNVTLVEKLADRTRIRSKVIAYYTELAAMQRPAAGLTVASLEVGPPPNTSAEKVLCGMCGRVEMDPTDQVVDIGVLIKRWSDHGVVFSPETINEYNTKKIGPIRLFECPSCGFGQFRPIVVGNADFYAAIGRVDYYTGSKWEFERSIELIQMRSAGSVIDVGCGSGFFLDHLRKAMPSVGAMGIEINAAAAAAARSRGHRVEILDWVNEDFSIADLPKADVVVCHQVLEHIKNPLRLLQAIRFMLTENGIAIISTPNATGLVAAYPDALTEQPPHHVTKWSDRVFRAALPRVGLSPTAIEHEPLPNYLFGGYLPVVWKANGWPAQFGQAAARVANLPDGGVDWFTKVLQSSGTRYVHGVGGHTVLVTARAVG</sequence>